<dbReference type="STRING" id="86049.A0A1C1D0P4"/>
<comment type="caution">
    <text evidence="5">The sequence shown here is derived from an EMBL/GenBank/DDBJ whole genome shotgun (WGS) entry which is preliminary data.</text>
</comment>
<dbReference type="InterPro" id="IPR013328">
    <property type="entry name" value="6PGD_dom2"/>
</dbReference>
<keyword evidence="6" id="KW-1185">Reference proteome</keyword>
<name>A0A1C1D0P4_9EURO</name>
<dbReference type="PIRSF" id="PIRSF000103">
    <property type="entry name" value="HIBADH"/>
    <property type="match status" value="1"/>
</dbReference>
<evidence type="ECO:0000256" key="2">
    <source>
        <dbReference type="ARBA" id="ARBA00023002"/>
    </source>
</evidence>
<dbReference type="InterPro" id="IPR002204">
    <property type="entry name" value="3-OH-isobutyrate_DH-rel_CS"/>
</dbReference>
<dbReference type="SUPFAM" id="SSF48179">
    <property type="entry name" value="6-phosphogluconate dehydrogenase C-terminal domain-like"/>
    <property type="match status" value="1"/>
</dbReference>
<dbReference type="Gene3D" id="3.40.50.720">
    <property type="entry name" value="NAD(P)-binding Rossmann-like Domain"/>
    <property type="match status" value="1"/>
</dbReference>
<sequence length="334" mass="35689">MATTSDNVTFGFIGLGNMGSMMAHNLATYAQSKGLSKVQIWNRTRAKAESLATTSHCEPAGSILELAQKCDIIHTCLANDEVALSICRELFPARKEGLILADHSTLFPTTSSTLNQEAQRAGVSFMSCPVFGPPAAAKSAGLLIVLSGSERAREKVKSYLVPTLGKAVIDCGEDTSQGALLKILGNNCILGTIELLSESFTLAEKTGFDTNIFYDFIQQWFPAAAWVNYGKKIRDGTFSGKTGFTLPGGMKDAAYIRRLGAETATPTPIIDQAWNHLTTAKAIGGESLDWSACAAGMRVTAGLKPFKGEDFTLRTDQADGVNGGRTIEFVDTLL</sequence>
<evidence type="ECO:0000313" key="6">
    <source>
        <dbReference type="Proteomes" id="UP000094526"/>
    </source>
</evidence>
<dbReference type="PANTHER" id="PTHR43580:SF8">
    <property type="entry name" value="6-PHOSPHOGLUCONATE DEHYDROGENASE NADP-BINDING DOMAIN-CONTAINING PROTEIN-RELATED"/>
    <property type="match status" value="1"/>
</dbReference>
<dbReference type="InterPro" id="IPR051265">
    <property type="entry name" value="HIBADH-related_NP60_sf"/>
</dbReference>
<evidence type="ECO:0000313" key="5">
    <source>
        <dbReference type="EMBL" id="OCT54327.1"/>
    </source>
</evidence>
<dbReference type="GO" id="GO:0016491">
    <property type="term" value="F:oxidoreductase activity"/>
    <property type="evidence" value="ECO:0007669"/>
    <property type="project" value="UniProtKB-KW"/>
</dbReference>
<dbReference type="PROSITE" id="PS00895">
    <property type="entry name" value="3_HYDROXYISOBUT_DH"/>
    <property type="match status" value="1"/>
</dbReference>
<protein>
    <submittedName>
        <fullName evidence="5">Putative 3-hydroxyisobutyrate dehydrogenase, mitochondrial</fullName>
    </submittedName>
</protein>
<proteinExistence type="inferred from homology"/>
<accession>A0A1C1D0P4</accession>
<evidence type="ECO:0000259" key="4">
    <source>
        <dbReference type="Pfam" id="PF03446"/>
    </source>
</evidence>
<dbReference type="VEuPathDB" id="FungiDB:CLCR_00890"/>
<comment type="similarity">
    <text evidence="1">Belongs to the HIBADH-related family. NP60 subfamily.</text>
</comment>
<dbReference type="SUPFAM" id="SSF51735">
    <property type="entry name" value="NAD(P)-binding Rossmann-fold domains"/>
    <property type="match status" value="1"/>
</dbReference>
<dbReference type="VEuPathDB" id="FungiDB:G647_01605"/>
<dbReference type="InterPro" id="IPR015815">
    <property type="entry name" value="HIBADH-related"/>
</dbReference>
<dbReference type="Proteomes" id="UP000094526">
    <property type="component" value="Unassembled WGS sequence"/>
</dbReference>
<dbReference type="AlphaFoldDB" id="A0A1C1D0P4"/>
<dbReference type="PANTHER" id="PTHR43580">
    <property type="entry name" value="OXIDOREDUCTASE GLYR1-RELATED"/>
    <property type="match status" value="1"/>
</dbReference>
<dbReference type="InterPro" id="IPR036291">
    <property type="entry name" value="NAD(P)-bd_dom_sf"/>
</dbReference>
<keyword evidence="2" id="KW-0560">Oxidoreductase</keyword>
<dbReference type="GO" id="GO:0050661">
    <property type="term" value="F:NADP binding"/>
    <property type="evidence" value="ECO:0007669"/>
    <property type="project" value="InterPro"/>
</dbReference>
<dbReference type="eggNOG" id="KOG0409">
    <property type="taxonomic scope" value="Eukaryota"/>
</dbReference>
<dbReference type="InterPro" id="IPR006115">
    <property type="entry name" value="6PGDH_NADP-bd"/>
</dbReference>
<evidence type="ECO:0000256" key="3">
    <source>
        <dbReference type="PIRSR" id="PIRSR000103-1"/>
    </source>
</evidence>
<feature type="active site" evidence="3">
    <location>
        <position position="182"/>
    </location>
</feature>
<dbReference type="Gene3D" id="1.10.1040.10">
    <property type="entry name" value="N-(1-d-carboxylethyl)-l-norvaline Dehydrogenase, domain 2"/>
    <property type="match status" value="1"/>
</dbReference>
<reference evidence="6" key="1">
    <citation type="submission" date="2015-07" db="EMBL/GenBank/DDBJ databases">
        <authorList>
            <person name="Teixeira M.M."/>
            <person name="Souza R.C."/>
            <person name="Almeida L.G."/>
            <person name="Vicente V.A."/>
            <person name="de Hoog S."/>
            <person name="Bocca A.L."/>
            <person name="de Almeida S.R."/>
            <person name="Vasconcelos A.T."/>
            <person name="Felipe M.S."/>
        </authorList>
    </citation>
    <scope>NUCLEOTIDE SEQUENCE [LARGE SCALE GENOMIC DNA]</scope>
    <source>
        <strain evidence="6">KSF</strain>
    </source>
</reference>
<evidence type="ECO:0000256" key="1">
    <source>
        <dbReference type="ARBA" id="ARBA00007598"/>
    </source>
</evidence>
<feature type="domain" description="6-phosphogluconate dehydrogenase NADP-binding" evidence="4">
    <location>
        <begin position="10"/>
        <end position="161"/>
    </location>
</feature>
<gene>
    <name evidence="5" type="primary">hibA</name>
    <name evidence="5" type="ORF">CLCR_00890</name>
</gene>
<dbReference type="OrthoDB" id="435038at2759"/>
<dbReference type="InterPro" id="IPR008927">
    <property type="entry name" value="6-PGluconate_DH-like_C_sf"/>
</dbReference>
<organism evidence="5 6">
    <name type="scientific">Cladophialophora carrionii</name>
    <dbReference type="NCBI Taxonomy" id="86049"/>
    <lineage>
        <taxon>Eukaryota</taxon>
        <taxon>Fungi</taxon>
        <taxon>Dikarya</taxon>
        <taxon>Ascomycota</taxon>
        <taxon>Pezizomycotina</taxon>
        <taxon>Eurotiomycetes</taxon>
        <taxon>Chaetothyriomycetidae</taxon>
        <taxon>Chaetothyriales</taxon>
        <taxon>Herpotrichiellaceae</taxon>
        <taxon>Cladophialophora</taxon>
    </lineage>
</organism>
<dbReference type="Pfam" id="PF03446">
    <property type="entry name" value="NAD_binding_2"/>
    <property type="match status" value="1"/>
</dbReference>
<dbReference type="EMBL" id="LGRB01000004">
    <property type="protein sequence ID" value="OCT54327.1"/>
    <property type="molecule type" value="Genomic_DNA"/>
</dbReference>